<comment type="similarity">
    <text evidence="18">Belongs to the protein kinase superfamily. Ser/Thr protein kinase family. GCN2 subfamily.</text>
</comment>
<dbReference type="GO" id="GO:0034976">
    <property type="term" value="P:response to endoplasmic reticulum stress"/>
    <property type="evidence" value="ECO:0007669"/>
    <property type="project" value="UniProtKB-ARBA"/>
</dbReference>
<dbReference type="PROSITE" id="PS00107">
    <property type="entry name" value="PROTEIN_KINASE_ATP"/>
    <property type="match status" value="1"/>
</dbReference>
<dbReference type="InterPro" id="IPR050339">
    <property type="entry name" value="CC_SR_Kinase"/>
</dbReference>
<evidence type="ECO:0000256" key="3">
    <source>
        <dbReference type="ARBA" id="ARBA00022527"/>
    </source>
</evidence>
<accession>A0AAW1DM04</accession>
<evidence type="ECO:0000256" key="6">
    <source>
        <dbReference type="ARBA" id="ARBA00022692"/>
    </source>
</evidence>
<organism evidence="24 25">
    <name type="scientific">Rhynocoris fuscipes</name>
    <dbReference type="NCBI Taxonomy" id="488301"/>
    <lineage>
        <taxon>Eukaryota</taxon>
        <taxon>Metazoa</taxon>
        <taxon>Ecdysozoa</taxon>
        <taxon>Arthropoda</taxon>
        <taxon>Hexapoda</taxon>
        <taxon>Insecta</taxon>
        <taxon>Pterygota</taxon>
        <taxon>Neoptera</taxon>
        <taxon>Paraneoptera</taxon>
        <taxon>Hemiptera</taxon>
        <taxon>Heteroptera</taxon>
        <taxon>Panheteroptera</taxon>
        <taxon>Cimicomorpha</taxon>
        <taxon>Reduviidae</taxon>
        <taxon>Harpactorinae</taxon>
        <taxon>Harpactorini</taxon>
        <taxon>Rhynocoris</taxon>
    </lineage>
</organism>
<keyword evidence="13" id="KW-1133">Transmembrane helix</keyword>
<evidence type="ECO:0000259" key="23">
    <source>
        <dbReference type="PROSITE" id="PS50011"/>
    </source>
</evidence>
<evidence type="ECO:0000256" key="16">
    <source>
        <dbReference type="ARBA" id="ARBA00023180"/>
    </source>
</evidence>
<proteinExistence type="inferred from homology"/>
<keyword evidence="11 20" id="KW-0067">ATP-binding</keyword>
<evidence type="ECO:0000256" key="10">
    <source>
        <dbReference type="ARBA" id="ARBA00022824"/>
    </source>
</evidence>
<evidence type="ECO:0000256" key="14">
    <source>
        <dbReference type="ARBA" id="ARBA00023016"/>
    </source>
</evidence>
<protein>
    <recommendedName>
        <fullName evidence="2">non-specific serine/threonine protein kinase</fullName>
        <ecNumber evidence="2">2.7.11.1</ecNumber>
    </recommendedName>
    <alternativeName>
        <fullName evidence="19">PRKR-like endoplasmic reticulum kinase</fullName>
    </alternativeName>
</protein>
<keyword evidence="9" id="KW-0418">Kinase</keyword>
<dbReference type="EC" id="2.7.11.1" evidence="2"/>
<dbReference type="InterPro" id="IPR015943">
    <property type="entry name" value="WD40/YVTN_repeat-like_dom_sf"/>
</dbReference>
<gene>
    <name evidence="24" type="ORF">O3M35_006804</name>
</gene>
<dbReference type="InterPro" id="IPR011009">
    <property type="entry name" value="Kinase-like_dom_sf"/>
</dbReference>
<evidence type="ECO:0000256" key="9">
    <source>
        <dbReference type="ARBA" id="ARBA00022777"/>
    </source>
</evidence>
<evidence type="ECO:0000256" key="18">
    <source>
        <dbReference type="ARBA" id="ARBA00037982"/>
    </source>
</evidence>
<feature type="binding site" evidence="20">
    <location>
        <position position="551"/>
    </location>
    <ligand>
        <name>ATP</name>
        <dbReference type="ChEBI" id="CHEBI:30616"/>
    </ligand>
</feature>
<evidence type="ECO:0000313" key="25">
    <source>
        <dbReference type="Proteomes" id="UP001461498"/>
    </source>
</evidence>
<keyword evidence="5" id="KW-0808">Transferase</keyword>
<keyword evidence="14" id="KW-0346">Stress response</keyword>
<feature type="signal peptide" evidence="22">
    <location>
        <begin position="1"/>
        <end position="22"/>
    </location>
</feature>
<dbReference type="Gene3D" id="3.30.200.20">
    <property type="entry name" value="Phosphorylase Kinase, domain 1"/>
    <property type="match status" value="1"/>
</dbReference>
<dbReference type="InterPro" id="IPR000719">
    <property type="entry name" value="Prot_kinase_dom"/>
</dbReference>
<dbReference type="SUPFAM" id="SSF50998">
    <property type="entry name" value="Quinoprotein alcohol dehydrogenase-like"/>
    <property type="match status" value="1"/>
</dbReference>
<dbReference type="Gene3D" id="1.10.510.10">
    <property type="entry name" value="Transferase(Phosphotransferase) domain 1"/>
    <property type="match status" value="1"/>
</dbReference>
<dbReference type="Pfam" id="PF00069">
    <property type="entry name" value="Pkinase"/>
    <property type="match status" value="2"/>
</dbReference>
<dbReference type="GO" id="GO:0005634">
    <property type="term" value="C:nucleus"/>
    <property type="evidence" value="ECO:0007669"/>
    <property type="project" value="TreeGrafter"/>
</dbReference>
<keyword evidence="15" id="KW-0472">Membrane</keyword>
<evidence type="ECO:0000256" key="17">
    <source>
        <dbReference type="ARBA" id="ARBA00023230"/>
    </source>
</evidence>
<keyword evidence="8 20" id="KW-0547">Nucleotide-binding</keyword>
<name>A0AAW1DM04_9HEMI</name>
<reference evidence="24 25" key="1">
    <citation type="submission" date="2022-12" db="EMBL/GenBank/DDBJ databases">
        <title>Chromosome-level genome assembly of true bugs.</title>
        <authorList>
            <person name="Ma L."/>
            <person name="Li H."/>
        </authorList>
    </citation>
    <scope>NUCLEOTIDE SEQUENCE [LARGE SCALE GENOMIC DNA]</scope>
    <source>
        <strain evidence="24">Lab_2022b</strain>
    </source>
</reference>
<dbReference type="InterPro" id="IPR008271">
    <property type="entry name" value="Ser/Thr_kinase_AS"/>
</dbReference>
<dbReference type="AlphaFoldDB" id="A0AAW1DM04"/>
<dbReference type="InterPro" id="IPR018391">
    <property type="entry name" value="PQQ_b-propeller_rpt"/>
</dbReference>
<feature type="region of interest" description="Disordered" evidence="21">
    <location>
        <begin position="963"/>
        <end position="984"/>
    </location>
</feature>
<evidence type="ECO:0000256" key="8">
    <source>
        <dbReference type="ARBA" id="ARBA00022741"/>
    </source>
</evidence>
<comment type="caution">
    <text evidence="24">The sequence shown here is derived from an EMBL/GenBank/DDBJ whole genome shotgun (WGS) entry which is preliminary data.</text>
</comment>
<keyword evidence="4" id="KW-0597">Phosphoprotein</keyword>
<feature type="region of interest" description="Disordered" evidence="21">
    <location>
        <begin position="690"/>
        <end position="715"/>
    </location>
</feature>
<dbReference type="FunFam" id="3.30.200.20:FF:000193">
    <property type="entry name" value="Eukaryotic translation initiation factor 2-alpha kinase 3"/>
    <property type="match status" value="1"/>
</dbReference>
<dbReference type="EMBL" id="JAPXFL010000003">
    <property type="protein sequence ID" value="KAK9509499.1"/>
    <property type="molecule type" value="Genomic_DNA"/>
</dbReference>
<dbReference type="GO" id="GO:0005524">
    <property type="term" value="F:ATP binding"/>
    <property type="evidence" value="ECO:0007669"/>
    <property type="project" value="UniProtKB-UniRule"/>
</dbReference>
<keyword evidence="12" id="KW-0810">Translation regulation</keyword>
<evidence type="ECO:0000256" key="2">
    <source>
        <dbReference type="ARBA" id="ARBA00012513"/>
    </source>
</evidence>
<evidence type="ECO:0000256" key="21">
    <source>
        <dbReference type="SAM" id="MobiDB-lite"/>
    </source>
</evidence>
<sequence>MLKTCKYILLFIFISCFSLTFSKDDEKQIGQLPYCESEGNINEIKRLVFVSTLDGRLSALNIDDGGTEKWSVPTGPGPMLSSSIHSLELTNNGQWIRMIPSLNGGLYKFNGEHIEAVPINADNLLKSSFRYSDELIISGGKESRTYGVDVSTGRVLYECSMNRCDNTTDDEIVPGDIVLVQRNTQTVRAVEPRSGIERWNFSVGQHDLKVAPDPSASCHTKKTDTSSDLLLKVIVPDGLVCAMSRTKPGKVIWQHKFNFPVVSAWHVDKGELKWVDLFGGNKSPEDKSYFPESPVLYIGMHNKQLYIQESVRLQHKIIESSNMRLQQHLITDESSFPRIPWRPVPAGLLGIAGSKEPTLQITDETSQAATTALSVLYGTEYVNGNGFYLYDSNKDKALCVSKEKINITIDRIESETDLDGNIVFEEDEISVQEEEDDTPVQVIIVSFWSWWIEVLVTSITLAIFVNLIIQRRFIRLLYSGRILNEERSEESLPDSLGLQNINSTNGFMNSSPEFVSRYLTDFEPINCLGKGGFGVVFEAKNKIDDCNYAIKRIPLPHREELHDRMKREVKALAKLDHQNIVRYFNSWVEDPPPNWQESQDKMWAKLYTDGGSDVMVDLTGQVTPISETPSTPQHKQKNIIKSLWDKANNFYASNSRLEKSIAKSPLPTRVTDDVSDASYIVFERSKKDCGGGGDAEECNTEEFSKHSETTATKKSDIVKNRPTTLDLTPGGISGSSPSSVGPHNRKYLYIQMQLCQRDTLKDWLRANPNRDKENILDIFNQIVRAVEYVHLKGLIHRDLKPSNIFFSLDGQIKIGDFGLVTAMIEDDCDEYTSPVLGKRFYDERHTARVGTQLYMSPEQVSGKQYDYKVDIYSLGVILFELLINFTTEMERYKTLNLVRKNQFPQCFNENYPHEYKLLQMMLSENPKLRPTTIGIRSRPPLRRFQSESGDHVLNSDQWHFQLPQRHRDSSFSKCPSSQESSSSS</sequence>
<dbReference type="SUPFAM" id="SSF56112">
    <property type="entry name" value="Protein kinase-like (PK-like)"/>
    <property type="match status" value="1"/>
</dbReference>
<keyword evidence="3" id="KW-0723">Serine/threonine-protein kinase</keyword>
<dbReference type="Gene3D" id="2.130.10.10">
    <property type="entry name" value="YVTN repeat-like/Quinoprotein amine dehydrogenase"/>
    <property type="match status" value="1"/>
</dbReference>
<feature type="domain" description="Protein kinase" evidence="23">
    <location>
        <begin position="522"/>
        <end position="941"/>
    </location>
</feature>
<dbReference type="PANTHER" id="PTHR11042">
    <property type="entry name" value="EUKARYOTIC TRANSLATION INITIATION FACTOR 2-ALPHA KINASE EIF2-ALPHA KINASE -RELATED"/>
    <property type="match status" value="1"/>
</dbReference>
<dbReference type="GO" id="GO:0004694">
    <property type="term" value="F:eukaryotic translation initiation factor 2alpha kinase activity"/>
    <property type="evidence" value="ECO:0007669"/>
    <property type="project" value="TreeGrafter"/>
</dbReference>
<dbReference type="GO" id="GO:0005789">
    <property type="term" value="C:endoplasmic reticulum membrane"/>
    <property type="evidence" value="ECO:0007669"/>
    <property type="project" value="UniProtKB-SubCell"/>
</dbReference>
<evidence type="ECO:0000256" key="22">
    <source>
        <dbReference type="SAM" id="SignalP"/>
    </source>
</evidence>
<keyword evidence="17" id="KW-0834">Unfolded protein response</keyword>
<evidence type="ECO:0000256" key="7">
    <source>
        <dbReference type="ARBA" id="ARBA00022729"/>
    </source>
</evidence>
<dbReference type="InterPro" id="IPR002372">
    <property type="entry name" value="PQQ_rpt_dom"/>
</dbReference>
<dbReference type="PROSITE" id="PS00108">
    <property type="entry name" value="PROTEIN_KINASE_ST"/>
    <property type="match status" value="1"/>
</dbReference>
<evidence type="ECO:0000256" key="1">
    <source>
        <dbReference type="ARBA" id="ARBA00004115"/>
    </source>
</evidence>
<keyword evidence="10" id="KW-0256">Endoplasmic reticulum</keyword>
<evidence type="ECO:0000313" key="24">
    <source>
        <dbReference type="EMBL" id="KAK9509499.1"/>
    </source>
</evidence>
<dbReference type="SMART" id="SM00564">
    <property type="entry name" value="PQQ"/>
    <property type="match status" value="2"/>
</dbReference>
<dbReference type="InterPro" id="IPR011047">
    <property type="entry name" value="Quinoprotein_ADH-like_sf"/>
</dbReference>
<dbReference type="InterPro" id="IPR017441">
    <property type="entry name" value="Protein_kinase_ATP_BS"/>
</dbReference>
<evidence type="ECO:0000256" key="13">
    <source>
        <dbReference type="ARBA" id="ARBA00022989"/>
    </source>
</evidence>
<feature type="compositionally biased region" description="Basic and acidic residues" evidence="21">
    <location>
        <begin position="702"/>
        <end position="715"/>
    </location>
</feature>
<comment type="subcellular location">
    <subcellularLocation>
        <location evidence="1">Endoplasmic reticulum membrane</location>
        <topology evidence="1">Single-pass type I membrane protein</topology>
    </subcellularLocation>
</comment>
<feature type="chain" id="PRO_5044024773" description="non-specific serine/threonine protein kinase" evidence="22">
    <location>
        <begin position="23"/>
        <end position="984"/>
    </location>
</feature>
<keyword evidence="16" id="KW-0325">Glycoprotein</keyword>
<dbReference type="Pfam" id="PF13360">
    <property type="entry name" value="PQQ_2"/>
    <property type="match status" value="1"/>
</dbReference>
<evidence type="ECO:0000256" key="11">
    <source>
        <dbReference type="ARBA" id="ARBA00022840"/>
    </source>
</evidence>
<dbReference type="PANTHER" id="PTHR11042:SF91">
    <property type="entry name" value="EUKARYOTIC TRANSLATION INITIATION FACTOR 2-ALPHA KINASE"/>
    <property type="match status" value="1"/>
</dbReference>
<dbReference type="FunFam" id="1.10.510.10:FF:000251">
    <property type="entry name" value="eukaryotic translation initiation factor 2-alpha kinase 3"/>
    <property type="match status" value="1"/>
</dbReference>
<evidence type="ECO:0000256" key="12">
    <source>
        <dbReference type="ARBA" id="ARBA00022845"/>
    </source>
</evidence>
<feature type="compositionally biased region" description="Low complexity" evidence="21">
    <location>
        <begin position="971"/>
        <end position="984"/>
    </location>
</feature>
<evidence type="ECO:0000256" key="15">
    <source>
        <dbReference type="ARBA" id="ARBA00023136"/>
    </source>
</evidence>
<keyword evidence="25" id="KW-1185">Reference proteome</keyword>
<evidence type="ECO:0000256" key="19">
    <source>
        <dbReference type="ARBA" id="ARBA00041500"/>
    </source>
</evidence>
<evidence type="ECO:0000256" key="4">
    <source>
        <dbReference type="ARBA" id="ARBA00022553"/>
    </source>
</evidence>
<keyword evidence="6" id="KW-0812">Transmembrane</keyword>
<evidence type="ECO:0000256" key="20">
    <source>
        <dbReference type="PROSITE-ProRule" id="PRU10141"/>
    </source>
</evidence>
<dbReference type="GO" id="GO:0006986">
    <property type="term" value="P:response to unfolded protein"/>
    <property type="evidence" value="ECO:0007669"/>
    <property type="project" value="UniProtKB-KW"/>
</dbReference>
<keyword evidence="7 22" id="KW-0732">Signal</keyword>
<dbReference type="SMART" id="SM00220">
    <property type="entry name" value="S_TKc"/>
    <property type="match status" value="1"/>
</dbReference>
<dbReference type="PROSITE" id="PS50011">
    <property type="entry name" value="PROTEIN_KINASE_DOM"/>
    <property type="match status" value="1"/>
</dbReference>
<evidence type="ECO:0000256" key="5">
    <source>
        <dbReference type="ARBA" id="ARBA00022679"/>
    </source>
</evidence>
<dbReference type="Proteomes" id="UP001461498">
    <property type="component" value="Unassembled WGS sequence"/>
</dbReference>